<accession>A0A1N6D4Y8</accession>
<feature type="domain" description="Resolvase/invertase-type recombinase catalytic" evidence="1">
    <location>
        <begin position="9"/>
        <end position="161"/>
    </location>
</feature>
<dbReference type="Gene3D" id="3.90.1750.20">
    <property type="entry name" value="Putative Large Serine Recombinase, Chain B, Domain 2"/>
    <property type="match status" value="1"/>
</dbReference>
<evidence type="ECO:0000313" key="3">
    <source>
        <dbReference type="EMBL" id="SIN65714.1"/>
    </source>
</evidence>
<dbReference type="AlphaFoldDB" id="A0A1N6D4Y8"/>
<gene>
    <name evidence="3" type="ORF">SAMN02745824_1538</name>
</gene>
<evidence type="ECO:0000313" key="4">
    <source>
        <dbReference type="Proteomes" id="UP000185192"/>
    </source>
</evidence>
<organism evidence="3 4">
    <name type="scientific">Parasphingorhabdus marina DSM 22363</name>
    <dbReference type="NCBI Taxonomy" id="1123272"/>
    <lineage>
        <taxon>Bacteria</taxon>
        <taxon>Pseudomonadati</taxon>
        <taxon>Pseudomonadota</taxon>
        <taxon>Alphaproteobacteria</taxon>
        <taxon>Sphingomonadales</taxon>
        <taxon>Sphingomonadaceae</taxon>
        <taxon>Parasphingorhabdus</taxon>
    </lineage>
</organism>
<dbReference type="CDD" id="cd03768">
    <property type="entry name" value="SR_ResInv"/>
    <property type="match status" value="1"/>
</dbReference>
<dbReference type="EMBL" id="FSQW01000001">
    <property type="protein sequence ID" value="SIN65714.1"/>
    <property type="molecule type" value="Genomic_DNA"/>
</dbReference>
<dbReference type="Pfam" id="PF07508">
    <property type="entry name" value="Recombinase"/>
    <property type="match status" value="1"/>
</dbReference>
<protein>
    <submittedName>
        <fullName evidence="3">Site-specific DNA recombinase</fullName>
    </submittedName>
</protein>
<dbReference type="InterPro" id="IPR050639">
    <property type="entry name" value="SSR_resolvase"/>
</dbReference>
<dbReference type="InterPro" id="IPR036162">
    <property type="entry name" value="Resolvase-like_N_sf"/>
</dbReference>
<dbReference type="GO" id="GO:0003677">
    <property type="term" value="F:DNA binding"/>
    <property type="evidence" value="ECO:0007669"/>
    <property type="project" value="InterPro"/>
</dbReference>
<feature type="domain" description="Recombinase" evidence="2">
    <location>
        <begin position="169"/>
        <end position="283"/>
    </location>
</feature>
<evidence type="ECO:0000259" key="2">
    <source>
        <dbReference type="PROSITE" id="PS51737"/>
    </source>
</evidence>
<dbReference type="InterPro" id="IPR006119">
    <property type="entry name" value="Resolv_N"/>
</dbReference>
<proteinExistence type="predicted"/>
<dbReference type="PROSITE" id="PS51737">
    <property type="entry name" value="RECOMBINASE_DNA_BIND"/>
    <property type="match status" value="1"/>
</dbReference>
<evidence type="ECO:0000259" key="1">
    <source>
        <dbReference type="PROSITE" id="PS51736"/>
    </source>
</evidence>
<dbReference type="PROSITE" id="PS51736">
    <property type="entry name" value="RECOMBINASES_3"/>
    <property type="match status" value="1"/>
</dbReference>
<sequence>MREEAKKRRCAIYTRKSTEEGLEQEFNSLDAQREACRAYVMSQAHEGWQLDETIYDDGGFSGGNMERPALNALLGEVKAGNIDVIVVYKVDRLTRSLSDFARIVDVMDEAGASFVSVTQSFNTTTSMGRLTLNVLLSFAQFEREVTSERIRDKFAASKKKGMFMGGPIPLGYRLEDRKLYVEPDEAKTVNLVFETFLECGCMAAACERLERLGVKTKLRTYLDGRVVGGKAFTRGGLQHLLRNKIYRGMMVHKGKAWPGEHDPIVDEELWQKVQDRLDGNDGGGREGLRAKAPSLLNGLLKDEHGRRLVANHATKKTKRYRYYVTGQDQNVKPDIQIMRIPAHDLETAVIDRLREFLTDQSELARHFDPEGLKQKIKAGEALASALHANSLQSVRETLQSIVSKITVAEEGIEIVLRRDWDWGEATSEITLNVKAVKISSGGETKLMIASSSNETIHVDEKLAMLLAESYLVREEIVGGRSVAEIAAERNQTPQWVGKLLRIGWLPPQLVGQVLDGKKAANVTRRKLSQTAFRCVVWKEQMVEVIGW</sequence>
<dbReference type="GO" id="GO:0000150">
    <property type="term" value="F:DNA strand exchange activity"/>
    <property type="evidence" value="ECO:0007669"/>
    <property type="project" value="InterPro"/>
</dbReference>
<reference evidence="4" key="1">
    <citation type="submission" date="2016-11" db="EMBL/GenBank/DDBJ databases">
        <authorList>
            <person name="Varghese N."/>
            <person name="Submissions S."/>
        </authorList>
    </citation>
    <scope>NUCLEOTIDE SEQUENCE [LARGE SCALE GENOMIC DNA]</scope>
    <source>
        <strain evidence="4">DSM 22363</strain>
    </source>
</reference>
<dbReference type="SMART" id="SM00857">
    <property type="entry name" value="Resolvase"/>
    <property type="match status" value="1"/>
</dbReference>
<dbReference type="Proteomes" id="UP000185192">
    <property type="component" value="Unassembled WGS sequence"/>
</dbReference>
<dbReference type="Pfam" id="PF00239">
    <property type="entry name" value="Resolvase"/>
    <property type="match status" value="1"/>
</dbReference>
<dbReference type="InterPro" id="IPR011109">
    <property type="entry name" value="DNA_bind_recombinase_dom"/>
</dbReference>
<dbReference type="InterPro" id="IPR038109">
    <property type="entry name" value="DNA_bind_recomb_sf"/>
</dbReference>
<dbReference type="RefSeq" id="WP_074204450.1">
    <property type="nucleotide sequence ID" value="NZ_FSQW01000001.1"/>
</dbReference>
<dbReference type="Gene3D" id="3.40.50.1390">
    <property type="entry name" value="Resolvase, N-terminal catalytic domain"/>
    <property type="match status" value="1"/>
</dbReference>
<name>A0A1N6D4Y8_9SPHN</name>
<dbReference type="SUPFAM" id="SSF53041">
    <property type="entry name" value="Resolvase-like"/>
    <property type="match status" value="1"/>
</dbReference>
<keyword evidence="4" id="KW-1185">Reference proteome</keyword>
<dbReference type="STRING" id="1123272.SAMN02745824_1538"/>
<dbReference type="PANTHER" id="PTHR30461:SF23">
    <property type="entry name" value="DNA RECOMBINASE-RELATED"/>
    <property type="match status" value="1"/>
</dbReference>
<dbReference type="PANTHER" id="PTHR30461">
    <property type="entry name" value="DNA-INVERTASE FROM LAMBDOID PROPHAGE"/>
    <property type="match status" value="1"/>
</dbReference>